<accession>C3Z731</accession>
<dbReference type="InParanoid" id="C3Z731"/>
<organism>
    <name type="scientific">Branchiostoma floridae</name>
    <name type="common">Florida lancelet</name>
    <name type="synonym">Amphioxus</name>
    <dbReference type="NCBI Taxonomy" id="7739"/>
    <lineage>
        <taxon>Eukaryota</taxon>
        <taxon>Metazoa</taxon>
        <taxon>Chordata</taxon>
        <taxon>Cephalochordata</taxon>
        <taxon>Leptocardii</taxon>
        <taxon>Amphioxiformes</taxon>
        <taxon>Branchiostomatidae</taxon>
        <taxon>Branchiostoma</taxon>
    </lineage>
</organism>
<reference evidence="2" key="1">
    <citation type="journal article" date="2008" name="Nature">
        <title>The amphioxus genome and the evolution of the chordate karyotype.</title>
        <authorList>
            <consortium name="US DOE Joint Genome Institute (JGI-PGF)"/>
            <person name="Putnam N.H."/>
            <person name="Butts T."/>
            <person name="Ferrier D.E.K."/>
            <person name="Furlong R.F."/>
            <person name="Hellsten U."/>
            <person name="Kawashima T."/>
            <person name="Robinson-Rechavi M."/>
            <person name="Shoguchi E."/>
            <person name="Terry A."/>
            <person name="Yu J.-K."/>
            <person name="Benito-Gutierrez E.L."/>
            <person name="Dubchak I."/>
            <person name="Garcia-Fernandez J."/>
            <person name="Gibson-Brown J.J."/>
            <person name="Grigoriev I.V."/>
            <person name="Horton A.C."/>
            <person name="de Jong P.J."/>
            <person name="Jurka J."/>
            <person name="Kapitonov V.V."/>
            <person name="Kohara Y."/>
            <person name="Kuroki Y."/>
            <person name="Lindquist E."/>
            <person name="Lucas S."/>
            <person name="Osoegawa K."/>
            <person name="Pennacchio L.A."/>
            <person name="Salamov A.A."/>
            <person name="Satou Y."/>
            <person name="Sauka-Spengler T."/>
            <person name="Schmutz J."/>
            <person name="Shin-I T."/>
            <person name="Toyoda A."/>
            <person name="Bronner-Fraser M."/>
            <person name="Fujiyama A."/>
            <person name="Holland L.Z."/>
            <person name="Holland P.W.H."/>
            <person name="Satoh N."/>
            <person name="Rokhsar D.S."/>
        </authorList>
    </citation>
    <scope>NUCLEOTIDE SEQUENCE [LARGE SCALE GENOMIC DNA]</scope>
    <source>
        <strain evidence="2">S238N-H82</strain>
        <tissue evidence="2">Testes</tissue>
    </source>
</reference>
<gene>
    <name evidence="2" type="ORF">BRAFLDRAFT_64725</name>
</gene>
<feature type="region of interest" description="Disordered" evidence="1">
    <location>
        <begin position="113"/>
        <end position="174"/>
    </location>
</feature>
<name>C3Z731_BRAFL</name>
<dbReference type="EMBL" id="GG666590">
    <property type="protein sequence ID" value="EEN51627.1"/>
    <property type="molecule type" value="Genomic_DNA"/>
</dbReference>
<evidence type="ECO:0000313" key="2">
    <source>
        <dbReference type="EMBL" id="EEN51627.1"/>
    </source>
</evidence>
<dbReference type="AlphaFoldDB" id="C3Z731"/>
<evidence type="ECO:0000256" key="1">
    <source>
        <dbReference type="SAM" id="MobiDB-lite"/>
    </source>
</evidence>
<proteinExistence type="predicted"/>
<sequence>MEDNSGYFSLCPHAGPLAAVLRTAVCTVGTSPCVHTPARSLPCYAQPCVQPYNLKSLDTADLANKPTLPERGAEMSGVVYMIQTVSHDQPTTGFRADDTHNQAAGVHLSQGLCTAPRHSHGSPTVTTPWPRNRQVPSAGRGARIQDIPSHRIGPPSPDQVWLASPGWSPHDIGP</sequence>
<protein>
    <submittedName>
        <fullName evidence="2">Uncharacterized protein</fullName>
    </submittedName>
</protein>